<accession>A0A239HYY9</accession>
<dbReference type="EMBL" id="FZOJ01000024">
    <property type="protein sequence ID" value="SNS86570.1"/>
    <property type="molecule type" value="Genomic_DNA"/>
</dbReference>
<evidence type="ECO:0000256" key="2">
    <source>
        <dbReference type="ARBA" id="ARBA00009152"/>
    </source>
</evidence>
<dbReference type="RefSeq" id="WP_089284406.1">
    <property type="nucleotide sequence ID" value="NZ_FZOJ01000024.1"/>
</dbReference>
<dbReference type="InterPro" id="IPR004013">
    <property type="entry name" value="PHP_dom"/>
</dbReference>
<evidence type="ECO:0000256" key="8">
    <source>
        <dbReference type="RuleBase" id="RU366003"/>
    </source>
</evidence>
<dbReference type="Pfam" id="PF02811">
    <property type="entry name" value="PHP"/>
    <property type="match status" value="1"/>
</dbReference>
<reference evidence="10 11" key="1">
    <citation type="submission" date="2017-06" db="EMBL/GenBank/DDBJ databases">
        <authorList>
            <person name="Kim H.J."/>
            <person name="Triplett B.A."/>
        </authorList>
    </citation>
    <scope>NUCLEOTIDE SEQUENCE [LARGE SCALE GENOMIC DNA]</scope>
    <source>
        <strain evidence="10 11">SCA</strain>
    </source>
</reference>
<comment type="catalytic activity">
    <reaction evidence="7 8">
        <text>L-histidinol phosphate + H2O = L-histidinol + phosphate</text>
        <dbReference type="Rhea" id="RHEA:14465"/>
        <dbReference type="ChEBI" id="CHEBI:15377"/>
        <dbReference type="ChEBI" id="CHEBI:43474"/>
        <dbReference type="ChEBI" id="CHEBI:57699"/>
        <dbReference type="ChEBI" id="CHEBI:57980"/>
        <dbReference type="EC" id="3.1.3.15"/>
    </reaction>
</comment>
<name>A0A239HYY9_9FIRM</name>
<keyword evidence="6 8" id="KW-0368">Histidine biosynthesis</keyword>
<evidence type="ECO:0000313" key="11">
    <source>
        <dbReference type="Proteomes" id="UP000198304"/>
    </source>
</evidence>
<sequence>MYDFHVHSSYSPDASMTMEEAVLSAIKNGIKEICFTDHIDYDYPECDLSFEFSYKDYFDAIELYKKKYEDKIVIRKGIEMGLQPHILDKCSTDIVKHNFDFVIASIHVVEKKDLYAGDFFHTKTQKSAYETYFEELNYIINNYQDYNVIGHFDIIKRYGGFETSLPLQEYKEHTNRILKKIIENGKGIELNTSGIRYGLEDYHPSIEIIELYYKLGGEIITLGSDAHVPQHVAFNFSHALKQLKDIGFKYITSFNKMEPSFHKIDDLL</sequence>
<dbReference type="OrthoDB" id="9775255at2"/>
<organism evidence="10 11">
    <name type="scientific">Anaerovirgula multivorans</name>
    <dbReference type="NCBI Taxonomy" id="312168"/>
    <lineage>
        <taxon>Bacteria</taxon>
        <taxon>Bacillati</taxon>
        <taxon>Bacillota</taxon>
        <taxon>Clostridia</taxon>
        <taxon>Peptostreptococcales</taxon>
        <taxon>Natronincolaceae</taxon>
        <taxon>Anaerovirgula</taxon>
    </lineage>
</organism>
<evidence type="ECO:0000259" key="9">
    <source>
        <dbReference type="SMART" id="SM00481"/>
    </source>
</evidence>
<keyword evidence="4 8" id="KW-0028">Amino-acid biosynthesis</keyword>
<evidence type="ECO:0000256" key="6">
    <source>
        <dbReference type="ARBA" id="ARBA00023102"/>
    </source>
</evidence>
<dbReference type="SUPFAM" id="SSF89550">
    <property type="entry name" value="PHP domain-like"/>
    <property type="match status" value="1"/>
</dbReference>
<dbReference type="Proteomes" id="UP000198304">
    <property type="component" value="Unassembled WGS sequence"/>
</dbReference>
<evidence type="ECO:0000256" key="3">
    <source>
        <dbReference type="ARBA" id="ARBA00013085"/>
    </source>
</evidence>
<dbReference type="InterPro" id="IPR016195">
    <property type="entry name" value="Pol/histidinol_Pase-like"/>
</dbReference>
<comment type="pathway">
    <text evidence="1 8">Amino-acid biosynthesis; L-histidine biosynthesis; L-histidine from 5-phospho-alpha-D-ribose 1-diphosphate: step 8/9.</text>
</comment>
<dbReference type="AlphaFoldDB" id="A0A239HYY9"/>
<dbReference type="UniPathway" id="UPA00031">
    <property type="reaction ID" value="UER00013"/>
</dbReference>
<evidence type="ECO:0000256" key="5">
    <source>
        <dbReference type="ARBA" id="ARBA00022801"/>
    </source>
</evidence>
<dbReference type="Gene3D" id="3.20.20.140">
    <property type="entry name" value="Metal-dependent hydrolases"/>
    <property type="match status" value="1"/>
</dbReference>
<evidence type="ECO:0000256" key="4">
    <source>
        <dbReference type="ARBA" id="ARBA00022605"/>
    </source>
</evidence>
<comment type="similarity">
    <text evidence="2 8">Belongs to the PHP hydrolase family. HisK subfamily.</text>
</comment>
<gene>
    <name evidence="10" type="ORF">SAMN05446037_102474</name>
</gene>
<dbReference type="GO" id="GO:0000105">
    <property type="term" value="P:L-histidine biosynthetic process"/>
    <property type="evidence" value="ECO:0007669"/>
    <property type="project" value="UniProtKB-UniRule"/>
</dbReference>
<dbReference type="InterPro" id="IPR010140">
    <property type="entry name" value="Histidinol_P_phosphatase_HisJ"/>
</dbReference>
<keyword evidence="11" id="KW-1185">Reference proteome</keyword>
<dbReference type="EC" id="3.1.3.15" evidence="3 8"/>
<dbReference type="InterPro" id="IPR003141">
    <property type="entry name" value="Pol/His_phosphatase_N"/>
</dbReference>
<evidence type="ECO:0000256" key="1">
    <source>
        <dbReference type="ARBA" id="ARBA00004970"/>
    </source>
</evidence>
<feature type="domain" description="Polymerase/histidinol phosphatase N-terminal" evidence="9">
    <location>
        <begin position="2"/>
        <end position="84"/>
    </location>
</feature>
<keyword evidence="5 8" id="KW-0378">Hydrolase</keyword>
<dbReference type="NCBIfam" id="TIGR01856">
    <property type="entry name" value="hisJ_fam"/>
    <property type="match status" value="1"/>
</dbReference>
<dbReference type="PANTHER" id="PTHR21039:SF0">
    <property type="entry name" value="HISTIDINOL-PHOSPHATASE"/>
    <property type="match status" value="1"/>
</dbReference>
<dbReference type="SMART" id="SM00481">
    <property type="entry name" value="POLIIIAc"/>
    <property type="match status" value="1"/>
</dbReference>
<evidence type="ECO:0000313" key="10">
    <source>
        <dbReference type="EMBL" id="SNS86570.1"/>
    </source>
</evidence>
<evidence type="ECO:0000256" key="7">
    <source>
        <dbReference type="ARBA" id="ARBA00049158"/>
    </source>
</evidence>
<protein>
    <recommendedName>
        <fullName evidence="3 8">Histidinol-phosphatase</fullName>
        <shortName evidence="8">HolPase</shortName>
        <ecNumber evidence="3 8">3.1.3.15</ecNumber>
    </recommendedName>
</protein>
<dbReference type="GO" id="GO:0005737">
    <property type="term" value="C:cytoplasm"/>
    <property type="evidence" value="ECO:0007669"/>
    <property type="project" value="TreeGrafter"/>
</dbReference>
<proteinExistence type="inferred from homology"/>
<dbReference type="GO" id="GO:0004401">
    <property type="term" value="F:histidinol-phosphatase activity"/>
    <property type="evidence" value="ECO:0007669"/>
    <property type="project" value="UniProtKB-UniRule"/>
</dbReference>
<dbReference type="PANTHER" id="PTHR21039">
    <property type="entry name" value="HISTIDINOL PHOSPHATASE-RELATED"/>
    <property type="match status" value="1"/>
</dbReference>